<dbReference type="PANTHER" id="PTHR47810:SF1">
    <property type="entry name" value="DNA LIGASE B"/>
    <property type="match status" value="1"/>
</dbReference>
<dbReference type="GO" id="GO:0006281">
    <property type="term" value="P:DNA repair"/>
    <property type="evidence" value="ECO:0007669"/>
    <property type="project" value="UniProtKB-KW"/>
</dbReference>
<dbReference type="Gene3D" id="2.40.50.140">
    <property type="entry name" value="Nucleic acid-binding proteins"/>
    <property type="match status" value="1"/>
</dbReference>
<keyword evidence="3" id="KW-0235">DNA replication</keyword>
<evidence type="ECO:0000256" key="4">
    <source>
        <dbReference type="ARBA" id="ARBA00022763"/>
    </source>
</evidence>
<dbReference type="Pfam" id="PF14743">
    <property type="entry name" value="DNA_ligase_OB_2"/>
    <property type="match status" value="1"/>
</dbReference>
<dbReference type="Gene3D" id="3.30.470.30">
    <property type="entry name" value="DNA ligase/mRNA capping enzyme"/>
    <property type="match status" value="1"/>
</dbReference>
<evidence type="ECO:0000313" key="11">
    <source>
        <dbReference type="Proteomes" id="UP000502377"/>
    </source>
</evidence>
<dbReference type="GO" id="GO:0005524">
    <property type="term" value="F:ATP binding"/>
    <property type="evidence" value="ECO:0007669"/>
    <property type="project" value="InterPro"/>
</dbReference>
<dbReference type="GO" id="GO:0006260">
    <property type="term" value="P:DNA replication"/>
    <property type="evidence" value="ECO:0007669"/>
    <property type="project" value="UniProtKB-KW"/>
</dbReference>
<reference evidence="10 11" key="1">
    <citation type="submission" date="2016-07" db="EMBL/GenBank/DDBJ databases">
        <title>Comparative genomics of the Campylobacter concisus group.</title>
        <authorList>
            <person name="Miller W.G."/>
            <person name="Yee E."/>
            <person name="Chapman M.H."/>
            <person name="Huynh S."/>
            <person name="Bono J.L."/>
            <person name="On S.L.W."/>
            <person name="StLeger J."/>
            <person name="Foster G."/>
            <person name="Parker C.T."/>
        </authorList>
    </citation>
    <scope>NUCLEOTIDE SEQUENCE [LARGE SCALE GENOMIC DNA]</scope>
    <source>
        <strain evidence="10 11">ATCC 33238</strain>
    </source>
</reference>
<evidence type="ECO:0000313" key="10">
    <source>
        <dbReference type="EMBL" id="QCD47321.1"/>
    </source>
</evidence>
<evidence type="ECO:0000259" key="9">
    <source>
        <dbReference type="Pfam" id="PF14743"/>
    </source>
</evidence>
<dbReference type="Pfam" id="PF01068">
    <property type="entry name" value="DNA_ligase_A_M"/>
    <property type="match status" value="1"/>
</dbReference>
<evidence type="ECO:0000259" key="8">
    <source>
        <dbReference type="Pfam" id="PF01068"/>
    </source>
</evidence>
<dbReference type="AlphaFoldDB" id="A0A6G5QNW1"/>
<dbReference type="SUPFAM" id="SSF56091">
    <property type="entry name" value="DNA ligase/mRNA capping enzyme, catalytic domain"/>
    <property type="match status" value="1"/>
</dbReference>
<dbReference type="PANTHER" id="PTHR47810">
    <property type="entry name" value="DNA LIGASE"/>
    <property type="match status" value="1"/>
</dbReference>
<evidence type="ECO:0000256" key="1">
    <source>
        <dbReference type="ARBA" id="ARBA00001968"/>
    </source>
</evidence>
<feature type="chain" id="PRO_5026098490" evidence="7">
    <location>
        <begin position="18"/>
        <end position="325"/>
    </location>
</feature>
<keyword evidence="2 10" id="KW-0436">Ligase</keyword>
<dbReference type="CDD" id="cd08041">
    <property type="entry name" value="OBF_kDNA_ligase_like"/>
    <property type="match status" value="1"/>
</dbReference>
<dbReference type="InterPro" id="IPR012310">
    <property type="entry name" value="DNA_ligase_ATP-dep_cent"/>
</dbReference>
<feature type="domain" description="DNA ligase OB-like" evidence="9">
    <location>
        <begin position="245"/>
        <end position="323"/>
    </location>
</feature>
<evidence type="ECO:0000256" key="3">
    <source>
        <dbReference type="ARBA" id="ARBA00022705"/>
    </source>
</evidence>
<proteinExistence type="predicted"/>
<dbReference type="EMBL" id="CP012543">
    <property type="protein sequence ID" value="QCD47321.1"/>
    <property type="molecule type" value="Genomic_DNA"/>
</dbReference>
<dbReference type="GO" id="GO:0003910">
    <property type="term" value="F:DNA ligase (ATP) activity"/>
    <property type="evidence" value="ECO:0007669"/>
    <property type="project" value="UniProtKB-EC"/>
</dbReference>
<keyword evidence="7" id="KW-0732">Signal</keyword>
<accession>A0A6G5QNW1</accession>
<dbReference type="KEGG" id="crx:CRECT_1688"/>
<keyword evidence="5" id="KW-0234">DNA repair</keyword>
<dbReference type="InterPro" id="IPR029319">
    <property type="entry name" value="DNA_ligase_OB"/>
</dbReference>
<dbReference type="Proteomes" id="UP000502377">
    <property type="component" value="Chromosome"/>
</dbReference>
<dbReference type="PROSITE" id="PS00333">
    <property type="entry name" value="DNA_LIGASE_A2"/>
    <property type="match status" value="1"/>
</dbReference>
<evidence type="ECO:0000256" key="2">
    <source>
        <dbReference type="ARBA" id="ARBA00022598"/>
    </source>
</evidence>
<keyword evidence="4" id="KW-0227">DNA damage</keyword>
<comment type="cofactor">
    <cofactor evidence="1">
        <name>a divalent metal cation</name>
        <dbReference type="ChEBI" id="CHEBI:60240"/>
    </cofactor>
</comment>
<gene>
    <name evidence="10" type="primary">lig</name>
    <name evidence="10" type="ORF">CRECT_1688</name>
</gene>
<evidence type="ECO:0000256" key="7">
    <source>
        <dbReference type="SAM" id="SignalP"/>
    </source>
</evidence>
<dbReference type="InterPro" id="IPR050326">
    <property type="entry name" value="NAD_dep_DNA_ligaseB"/>
</dbReference>
<protein>
    <submittedName>
        <fullName evidence="10">DNA ligase</fullName>
        <ecNumber evidence="10">6.5.1.2</ecNumber>
    </submittedName>
</protein>
<evidence type="ECO:0000256" key="5">
    <source>
        <dbReference type="ARBA" id="ARBA00023204"/>
    </source>
</evidence>
<feature type="domain" description="ATP-dependent DNA ligase family profile" evidence="8">
    <location>
        <begin position="74"/>
        <end position="230"/>
    </location>
</feature>
<sequence>MRFFALLLAAFLNFALAAQDLASQPKKFSAAQGENLSSAVGVDTISAVAVADKNAKFKLLKLSEYKGQNVGGWLASEKLDGVRAYWDGRNLLSRNGKILAAPGGWSAHFPPFALDGELYTSRGEFEKIQSIVMDKTPSVAAWSEVKFYVFDVPEAVGGLLERLSELEKFIAKNPQAGQNLKIIKQVKVKDNAEFEAFAKHIVAKGGEGAVVREPNVPYERKRSKNALKYKKFKDAECEVTAINAGAGKYAGLMGSVTCKAIGNEGLNPGSGEKTKDGVKFKVGSGFSDRDRANPPKIGSIITYKYQNLTAKGLPRFPVFLRVRED</sequence>
<feature type="signal peptide" evidence="7">
    <location>
        <begin position="1"/>
        <end position="17"/>
    </location>
</feature>
<dbReference type="InterPro" id="IPR012340">
    <property type="entry name" value="NA-bd_OB-fold"/>
</dbReference>
<dbReference type="RefSeq" id="WP_004320189.1">
    <property type="nucleotide sequence ID" value="NZ_CP012543.1"/>
</dbReference>
<dbReference type="NCBIfam" id="NF006592">
    <property type="entry name" value="PRK09125.1"/>
    <property type="match status" value="1"/>
</dbReference>
<dbReference type="EC" id="6.5.1.2" evidence="10"/>
<name>A0A6G5QNW1_CAMRE</name>
<organism evidence="10 11">
    <name type="scientific">Campylobacter rectus</name>
    <name type="common">Wolinella recta</name>
    <dbReference type="NCBI Taxonomy" id="203"/>
    <lineage>
        <taxon>Bacteria</taxon>
        <taxon>Pseudomonadati</taxon>
        <taxon>Campylobacterota</taxon>
        <taxon>Epsilonproteobacteria</taxon>
        <taxon>Campylobacterales</taxon>
        <taxon>Campylobacteraceae</taxon>
        <taxon>Campylobacter</taxon>
    </lineage>
</organism>
<dbReference type="GO" id="GO:0003911">
    <property type="term" value="F:DNA ligase (NAD+) activity"/>
    <property type="evidence" value="ECO:0007669"/>
    <property type="project" value="UniProtKB-EC"/>
</dbReference>
<dbReference type="InterPro" id="IPR016059">
    <property type="entry name" value="DNA_ligase_ATP-dep_CS"/>
</dbReference>
<dbReference type="CDD" id="cd07896">
    <property type="entry name" value="Adenylation_kDNA_ligase_like"/>
    <property type="match status" value="1"/>
</dbReference>
<dbReference type="SUPFAM" id="SSF50249">
    <property type="entry name" value="Nucleic acid-binding proteins"/>
    <property type="match status" value="1"/>
</dbReference>
<comment type="catalytic activity">
    <reaction evidence="6">
        <text>ATP + (deoxyribonucleotide)n-3'-hydroxyl + 5'-phospho-(deoxyribonucleotide)m = (deoxyribonucleotide)n+m + AMP + diphosphate.</text>
        <dbReference type="EC" id="6.5.1.1"/>
    </reaction>
</comment>
<dbReference type="GO" id="GO:0006310">
    <property type="term" value="P:DNA recombination"/>
    <property type="evidence" value="ECO:0007669"/>
    <property type="project" value="InterPro"/>
</dbReference>
<dbReference type="Gene3D" id="3.30.1490.70">
    <property type="match status" value="1"/>
</dbReference>
<evidence type="ECO:0000256" key="6">
    <source>
        <dbReference type="ARBA" id="ARBA00034003"/>
    </source>
</evidence>